<accession>A0A841HXR4</accession>
<comment type="caution">
    <text evidence="1">The sequence shown here is derived from an EMBL/GenBank/DDBJ whole genome shotgun (WGS) entry which is preliminary data.</text>
</comment>
<reference evidence="1 2" key="1">
    <citation type="submission" date="2020-08" db="EMBL/GenBank/DDBJ databases">
        <title>Genomic Encyclopedia of Type Strains, Phase IV (KMG-IV): sequencing the most valuable type-strain genomes for metagenomic binning, comparative biology and taxonomic classification.</title>
        <authorList>
            <person name="Goeker M."/>
        </authorList>
    </citation>
    <scope>NUCLEOTIDE SEQUENCE [LARGE SCALE GENOMIC DNA]</scope>
    <source>
        <strain evidence="1 2">DSM 21458</strain>
    </source>
</reference>
<name>A0A841HXR4_9DEIO</name>
<evidence type="ECO:0000313" key="2">
    <source>
        <dbReference type="Proteomes" id="UP000569951"/>
    </source>
</evidence>
<sequence>MALQLNLAALTSSELERLLGSDASRQLAATLSSARLAGKPVEGPAVPECFLEGAAEFTAPGDTPDEARRIAELQGELLGAGLEVIGGYRACDLRGPLNLLAFGGGEVAVALRWGETLEPSLLLVSWLREPVAGVSGVLTSTSRAPNILEVSDVLTYRHLPGESAATALEAQRLGVRQYGRAQKVASRGDLEALLENLWRADLAALRRRGALIETSR</sequence>
<dbReference type="Proteomes" id="UP000569951">
    <property type="component" value="Unassembled WGS sequence"/>
</dbReference>
<dbReference type="EMBL" id="JACHHG010000002">
    <property type="protein sequence ID" value="MBB6097019.1"/>
    <property type="molecule type" value="Genomic_DNA"/>
</dbReference>
<gene>
    <name evidence="1" type="ORF">HNR42_000433</name>
</gene>
<keyword evidence="2" id="KW-1185">Reference proteome</keyword>
<dbReference type="AlphaFoldDB" id="A0A841HXR4"/>
<evidence type="ECO:0000313" key="1">
    <source>
        <dbReference type="EMBL" id="MBB6097019.1"/>
    </source>
</evidence>
<organism evidence="1 2">
    <name type="scientific">Deinobacterium chartae</name>
    <dbReference type="NCBI Taxonomy" id="521158"/>
    <lineage>
        <taxon>Bacteria</taxon>
        <taxon>Thermotogati</taxon>
        <taxon>Deinococcota</taxon>
        <taxon>Deinococci</taxon>
        <taxon>Deinococcales</taxon>
        <taxon>Deinococcaceae</taxon>
        <taxon>Deinobacterium</taxon>
    </lineage>
</organism>
<proteinExistence type="predicted"/>
<dbReference type="RefSeq" id="WP_183984069.1">
    <property type="nucleotide sequence ID" value="NZ_JACHHG010000002.1"/>
</dbReference>
<protein>
    <submittedName>
        <fullName evidence="1">Uncharacterized protein</fullName>
    </submittedName>
</protein>